<feature type="domain" description="Cucumopine synthase C-terminal helical bundle" evidence="1">
    <location>
        <begin position="6"/>
        <end position="154"/>
    </location>
</feature>
<gene>
    <name evidence="2" type="ORF">DCMF_08655</name>
</gene>
<dbReference type="AlphaFoldDB" id="A0A3G1KQV3"/>
<evidence type="ECO:0000259" key="1">
    <source>
        <dbReference type="Pfam" id="PF18631"/>
    </source>
</evidence>
<organism evidence="2 3">
    <name type="scientific">Formimonas warabiya</name>
    <dbReference type="NCBI Taxonomy" id="1761012"/>
    <lineage>
        <taxon>Bacteria</taxon>
        <taxon>Bacillati</taxon>
        <taxon>Bacillota</taxon>
        <taxon>Clostridia</taxon>
        <taxon>Eubacteriales</taxon>
        <taxon>Peptococcaceae</taxon>
        <taxon>Candidatus Formimonas</taxon>
    </lineage>
</organism>
<dbReference type="OrthoDB" id="1971562at2"/>
<accession>A0A3G1KQV3</accession>
<name>A0A3G1KQV3_FORW1</name>
<sequence>MAKHWSEVKDKIENELDKIWFDKPIEFNMAEKGYFPSGAGTDGSAVGNLYFMIADTSNIGRHVVEPCMYAALDNDSIDVETIKIFWRYLTGGTARLLGSMAPPNCPAPWLNLPKVWEFFNDIVDSYDSIKTKDDFREVYYSWANYLTCLNRWAMICFPWEYVWDKVPKTKVNPGIK</sequence>
<dbReference type="InterPro" id="IPR040602">
    <property type="entry name" value="Cucumopine_C"/>
</dbReference>
<proteinExistence type="predicted"/>
<evidence type="ECO:0000313" key="3">
    <source>
        <dbReference type="Proteomes" id="UP000323521"/>
    </source>
</evidence>
<dbReference type="EMBL" id="CP017634">
    <property type="protein sequence ID" value="ATW24834.1"/>
    <property type="molecule type" value="Genomic_DNA"/>
</dbReference>
<protein>
    <recommendedName>
        <fullName evidence="1">Cucumopine synthase C-terminal helical bundle domain-containing protein</fullName>
    </recommendedName>
</protein>
<evidence type="ECO:0000313" key="2">
    <source>
        <dbReference type="EMBL" id="ATW24834.1"/>
    </source>
</evidence>
<keyword evidence="3" id="KW-1185">Reference proteome</keyword>
<reference evidence="2 3" key="1">
    <citation type="submission" date="2016-10" db="EMBL/GenBank/DDBJ databases">
        <title>Complete Genome Sequence of Peptococcaceae strain DCMF.</title>
        <authorList>
            <person name="Edwards R.J."/>
            <person name="Holland S.I."/>
            <person name="Deshpande N.P."/>
            <person name="Wong Y.K."/>
            <person name="Ertan H."/>
            <person name="Manefield M."/>
            <person name="Russell T.L."/>
            <person name="Lee M.J."/>
        </authorList>
    </citation>
    <scope>NUCLEOTIDE SEQUENCE [LARGE SCALE GENOMIC DNA]</scope>
    <source>
        <strain evidence="2 3">DCMF</strain>
    </source>
</reference>
<dbReference type="Proteomes" id="UP000323521">
    <property type="component" value="Chromosome"/>
</dbReference>
<dbReference type="Pfam" id="PF18631">
    <property type="entry name" value="Cucumopine_C"/>
    <property type="match status" value="1"/>
</dbReference>
<dbReference type="RefSeq" id="WP_148134060.1">
    <property type="nucleotide sequence ID" value="NZ_CP017634.1"/>
</dbReference>
<dbReference type="KEGG" id="fwa:DCMF_08655"/>